<evidence type="ECO:0000256" key="1">
    <source>
        <dbReference type="ARBA" id="ARBA00004123"/>
    </source>
</evidence>
<dbReference type="Proteomes" id="UP001063166">
    <property type="component" value="Unassembled WGS sequence"/>
</dbReference>
<dbReference type="OrthoDB" id="5598268at2759"/>
<dbReference type="InterPro" id="IPR019136">
    <property type="entry name" value="TF_IIIC_su-5_HTH"/>
</dbReference>
<evidence type="ECO:0000256" key="3">
    <source>
        <dbReference type="ARBA" id="ARBA00023163"/>
    </source>
</evidence>
<reference evidence="8" key="1">
    <citation type="submission" date="2022-07" db="EMBL/GenBank/DDBJ databases">
        <title>The genome of Lyophyllum shimeji provides insight into the initial evolution of ectomycorrhizal fungal genome.</title>
        <authorList>
            <person name="Kobayashi Y."/>
            <person name="Shibata T."/>
            <person name="Hirakawa H."/>
            <person name="Shigenobu S."/>
            <person name="Nishiyama T."/>
            <person name="Yamada A."/>
            <person name="Hasebe M."/>
            <person name="Kawaguchi M."/>
        </authorList>
    </citation>
    <scope>NUCLEOTIDE SEQUENCE</scope>
    <source>
        <strain evidence="8">AT787</strain>
    </source>
</reference>
<sequence>MESNLFKYDGLPQEPLHNELRNMARVLLDFRPPVKSRDVRRDRLEIGVASDTDAASAPASAAAEHPLPQTPFYSVEYPGYVRPTSVPLAVSNLGGQSALDNAFRRAASKMETLIELKLRPNQPFAHPVPGDVVPTNNILFKVVKRRRKKRPEGEAGDGAIGEYTAEAVGVIPKTVRFRSMVDYQYQPDMNDPVSKLRVAMDNMDVETIQSYVIPEEKADYMVPVEGSEPETAMDVDYNLDPQLNGKPAPPPPTGDLTPTGPRMRSNLRLFPPPLFSRQTIPQAYNFKSNTASMVSTTIDPETGEERKRLINRMRWKGYGPASIMFTDATVPDKPPQVVEEGRHLIDQNILKKLEDLFVQRPVWTRMSLFNQLAPNETREILNSKALLPLVCYVFQDGPWRDTLVRFSYDPRKDRSARFYQRLYFRNANHPIARPSVTTRRQDRTAANIQLRAMEEGTEKEADRRRSHIFDGQSITKETAAFQLCDITDPMLREMIEDPDELREECHERDGWYTAHAFERIKTVLRHKFFSLLEGHPATDEECRALLASNEGSAKATIATRSYKLRAGKHNMAKGALRPEDAAAMRLRAALDRNAKTMQGLR</sequence>
<dbReference type="Pfam" id="PF17682">
    <property type="entry name" value="Tau95_N"/>
    <property type="match status" value="1"/>
</dbReference>
<accession>A0A9P3UHB7</accession>
<dbReference type="InterPro" id="IPR040454">
    <property type="entry name" value="TF_IIIC_Tfc1/Sfc1"/>
</dbReference>
<evidence type="ECO:0000256" key="2">
    <source>
        <dbReference type="ARBA" id="ARBA00023125"/>
    </source>
</evidence>
<feature type="domain" description="Transcription factor IIIC subunit Tfc1/Sfc1 triple barrel" evidence="7">
    <location>
        <begin position="73"/>
        <end position="186"/>
    </location>
</feature>
<protein>
    <submittedName>
        <fullName evidence="8">RNA polymerase III transcription factor (TF)IIIC subunit</fullName>
    </submittedName>
</protein>
<comment type="caution">
    <text evidence="8">The sequence shown here is derived from an EMBL/GenBank/DDBJ whole genome shotgun (WGS) entry which is preliminary data.</text>
</comment>
<gene>
    <name evidence="8" type="primary">TFC1</name>
    <name evidence="8" type="ORF">LshimejAT787_0104930</name>
</gene>
<dbReference type="InterPro" id="IPR041499">
    <property type="entry name" value="Tfc1/Sfc1_N"/>
</dbReference>
<dbReference type="Gene3D" id="3.30.200.160">
    <property type="entry name" value="TFIIIC, subcomplex tauA, subunit Sfc1, barrel domain"/>
    <property type="match status" value="1"/>
</dbReference>
<evidence type="ECO:0000313" key="8">
    <source>
        <dbReference type="EMBL" id="GLB33609.1"/>
    </source>
</evidence>
<dbReference type="PANTHER" id="PTHR13230:SF5">
    <property type="entry name" value="GENERAL TRANSCRIPTION FACTOR 3C POLYPEPTIDE 5"/>
    <property type="match status" value="1"/>
</dbReference>
<organism evidence="8 9">
    <name type="scientific">Lyophyllum shimeji</name>
    <name type="common">Hon-shimeji</name>
    <name type="synonym">Tricholoma shimeji</name>
    <dbReference type="NCBI Taxonomy" id="47721"/>
    <lineage>
        <taxon>Eukaryota</taxon>
        <taxon>Fungi</taxon>
        <taxon>Dikarya</taxon>
        <taxon>Basidiomycota</taxon>
        <taxon>Agaricomycotina</taxon>
        <taxon>Agaricomycetes</taxon>
        <taxon>Agaricomycetidae</taxon>
        <taxon>Agaricales</taxon>
        <taxon>Tricholomatineae</taxon>
        <taxon>Lyophyllaceae</taxon>
        <taxon>Lyophyllum</taxon>
    </lineage>
</organism>
<dbReference type="GO" id="GO:0006384">
    <property type="term" value="P:transcription initiation at RNA polymerase III promoter"/>
    <property type="evidence" value="ECO:0007669"/>
    <property type="project" value="InterPro"/>
</dbReference>
<evidence type="ECO:0000259" key="7">
    <source>
        <dbReference type="Pfam" id="PF17682"/>
    </source>
</evidence>
<evidence type="ECO:0000256" key="4">
    <source>
        <dbReference type="ARBA" id="ARBA00023242"/>
    </source>
</evidence>
<dbReference type="GO" id="GO:0005634">
    <property type="term" value="C:nucleus"/>
    <property type="evidence" value="ECO:0007669"/>
    <property type="project" value="UniProtKB-SubCell"/>
</dbReference>
<keyword evidence="4" id="KW-0539">Nucleus</keyword>
<feature type="region of interest" description="Disordered" evidence="5">
    <location>
        <begin position="243"/>
        <end position="262"/>
    </location>
</feature>
<proteinExistence type="predicted"/>
<comment type="subcellular location">
    <subcellularLocation>
        <location evidence="1">Nucleus</location>
    </subcellularLocation>
</comment>
<evidence type="ECO:0000256" key="5">
    <source>
        <dbReference type="SAM" id="MobiDB-lite"/>
    </source>
</evidence>
<dbReference type="EMBL" id="BRPK01000001">
    <property type="protein sequence ID" value="GLB33609.1"/>
    <property type="molecule type" value="Genomic_DNA"/>
</dbReference>
<keyword evidence="9" id="KW-1185">Reference proteome</keyword>
<keyword evidence="3" id="KW-0804">Transcription</keyword>
<dbReference type="GO" id="GO:0001002">
    <property type="term" value="F:RNA polymerase III type 1 promoter sequence-specific DNA binding"/>
    <property type="evidence" value="ECO:0007669"/>
    <property type="project" value="TreeGrafter"/>
</dbReference>
<feature type="domain" description="Transcription factor IIIC subunit 5 HTH" evidence="6">
    <location>
        <begin position="269"/>
        <end position="425"/>
    </location>
</feature>
<evidence type="ECO:0000259" key="6">
    <source>
        <dbReference type="Pfam" id="PF09734"/>
    </source>
</evidence>
<dbReference type="GO" id="GO:0001003">
    <property type="term" value="F:RNA polymerase III type 2 promoter sequence-specific DNA binding"/>
    <property type="evidence" value="ECO:0007669"/>
    <property type="project" value="TreeGrafter"/>
</dbReference>
<dbReference type="AlphaFoldDB" id="A0A9P3UHB7"/>
<keyword evidence="2" id="KW-0238">DNA-binding</keyword>
<evidence type="ECO:0000313" key="9">
    <source>
        <dbReference type="Proteomes" id="UP001063166"/>
    </source>
</evidence>
<dbReference type="GO" id="GO:0000127">
    <property type="term" value="C:transcription factor TFIIIC complex"/>
    <property type="evidence" value="ECO:0007669"/>
    <property type="project" value="InterPro"/>
</dbReference>
<name>A0A9P3UHB7_LYOSH</name>
<dbReference type="InterPro" id="IPR042536">
    <property type="entry name" value="TFIIIC_tauA_Sfc1"/>
</dbReference>
<dbReference type="PANTHER" id="PTHR13230">
    <property type="entry name" value="GENERAL TRANSCRIPTION FACTOR IIIC, POLYPEPTIDE 5"/>
    <property type="match status" value="1"/>
</dbReference>
<dbReference type="Pfam" id="PF09734">
    <property type="entry name" value="Tau95"/>
    <property type="match status" value="1"/>
</dbReference>